<feature type="region of interest" description="Disordered" evidence="6">
    <location>
        <begin position="208"/>
        <end position="227"/>
    </location>
</feature>
<keyword evidence="7" id="KW-0812">Transmembrane</keyword>
<evidence type="ECO:0000313" key="11">
    <source>
        <dbReference type="Proteomes" id="UP000027265"/>
    </source>
</evidence>
<organism evidence="10 11">
    <name type="scientific">Jaapia argillacea MUCL 33604</name>
    <dbReference type="NCBI Taxonomy" id="933084"/>
    <lineage>
        <taxon>Eukaryota</taxon>
        <taxon>Fungi</taxon>
        <taxon>Dikarya</taxon>
        <taxon>Basidiomycota</taxon>
        <taxon>Agaricomycotina</taxon>
        <taxon>Agaricomycetes</taxon>
        <taxon>Agaricomycetidae</taxon>
        <taxon>Jaapiales</taxon>
        <taxon>Jaapiaceae</taxon>
        <taxon>Jaapia</taxon>
    </lineage>
</organism>
<evidence type="ECO:0000256" key="4">
    <source>
        <dbReference type="PIRSR" id="PIRSR601461-2"/>
    </source>
</evidence>
<keyword evidence="7" id="KW-1133">Transmembrane helix</keyword>
<dbReference type="InParanoid" id="A0A067Q394"/>
<feature type="domain" description="Peptidase A1" evidence="9">
    <location>
        <begin position="59"/>
        <end position="407"/>
    </location>
</feature>
<reference evidence="11" key="1">
    <citation type="journal article" date="2014" name="Proc. Natl. Acad. Sci. U.S.A.">
        <title>Extensive sampling of basidiomycete genomes demonstrates inadequacy of the white-rot/brown-rot paradigm for wood decay fungi.</title>
        <authorList>
            <person name="Riley R."/>
            <person name="Salamov A.A."/>
            <person name="Brown D.W."/>
            <person name="Nagy L.G."/>
            <person name="Floudas D."/>
            <person name="Held B.W."/>
            <person name="Levasseur A."/>
            <person name="Lombard V."/>
            <person name="Morin E."/>
            <person name="Otillar R."/>
            <person name="Lindquist E.A."/>
            <person name="Sun H."/>
            <person name="LaButti K.M."/>
            <person name="Schmutz J."/>
            <person name="Jabbour D."/>
            <person name="Luo H."/>
            <person name="Baker S.E."/>
            <person name="Pisabarro A.G."/>
            <person name="Walton J.D."/>
            <person name="Blanchette R.A."/>
            <person name="Henrissat B."/>
            <person name="Martin F."/>
            <person name="Cullen D."/>
            <person name="Hibbett D.S."/>
            <person name="Grigoriev I.V."/>
        </authorList>
    </citation>
    <scope>NUCLEOTIDE SEQUENCE [LARGE SCALE GENOMIC DNA]</scope>
    <source>
        <strain evidence="11">MUCL 33604</strain>
    </source>
</reference>
<keyword evidence="8" id="KW-0732">Signal</keyword>
<keyword evidence="5" id="KW-0645">Protease</keyword>
<comment type="similarity">
    <text evidence="1 5">Belongs to the peptidase A1 family.</text>
</comment>
<dbReference type="InterPro" id="IPR021109">
    <property type="entry name" value="Peptidase_aspartic_dom_sf"/>
</dbReference>
<keyword evidence="4" id="KW-1015">Disulfide bond</keyword>
<feature type="signal peptide" evidence="8">
    <location>
        <begin position="1"/>
        <end position="25"/>
    </location>
</feature>
<keyword evidence="2 5" id="KW-0064">Aspartyl protease</keyword>
<dbReference type="Gene3D" id="2.40.70.10">
    <property type="entry name" value="Acid Proteases"/>
    <property type="match status" value="2"/>
</dbReference>
<evidence type="ECO:0000313" key="10">
    <source>
        <dbReference type="EMBL" id="KDQ60645.1"/>
    </source>
</evidence>
<dbReference type="PROSITE" id="PS51767">
    <property type="entry name" value="PEPTIDASE_A1"/>
    <property type="match status" value="1"/>
</dbReference>
<dbReference type="InterPro" id="IPR033121">
    <property type="entry name" value="PEPTIDASE_A1"/>
</dbReference>
<dbReference type="Pfam" id="PF00026">
    <property type="entry name" value="Asp"/>
    <property type="match status" value="1"/>
</dbReference>
<evidence type="ECO:0000256" key="3">
    <source>
        <dbReference type="PIRSR" id="PIRSR601461-1"/>
    </source>
</evidence>
<dbReference type="GO" id="GO:0004190">
    <property type="term" value="F:aspartic-type endopeptidase activity"/>
    <property type="evidence" value="ECO:0007669"/>
    <property type="project" value="UniProtKB-KW"/>
</dbReference>
<keyword evidence="11" id="KW-1185">Reference proteome</keyword>
<feature type="active site" evidence="3">
    <location>
        <position position="287"/>
    </location>
</feature>
<feature type="active site" evidence="3">
    <location>
        <position position="75"/>
    </location>
</feature>
<feature type="chain" id="PRO_5001647225" description="Peptidase A1 domain-containing protein" evidence="8">
    <location>
        <begin position="26"/>
        <end position="473"/>
    </location>
</feature>
<dbReference type="FunCoup" id="A0A067Q394">
    <property type="interactions" value="50"/>
</dbReference>
<sequence length="473" mass="51243">MMGTSTRLAIIATMLSFFHSHLCYGLKVPVSLRRVSRYGQVGQMLGSNVSITNREAIAYLAKINLGGQDFSLLLDSGSADLWVVSSDCSSPDCDAIQKYNKTPSLNLTSWPFNLKYLIGSVSGTVGFETLDLGGYEISSQAFALADHATGLQLGSTGYSGILGLSFPASASIEANLGTDLLTNLFSTFGNDSEKFYAYKLGREPDVTDWVSSDTSPSTPTSSFSVGELDDRFSNSTSDFWTSPVHPRTDGTYDYWKLPLQYITINSLQLPLSASRLPGTAYPIAVLDTGTTLILGPSRDIENFWESIGDGAAGNITRKNRAGEWEVRCERGVTVGFVLGDGGGWEWVIDPRDVSWKDGDEDGWCLGGIQANDGIYSADWVLGDAFLRNFYVMHHLATTSSPPHIGLLNLTNSESAMATFQQERGKDSASGVHIRVPELRGHSKITPTVLYAMCWAIGAVGGSFATLLYRGIRM</sequence>
<evidence type="ECO:0000256" key="2">
    <source>
        <dbReference type="ARBA" id="ARBA00022750"/>
    </source>
</evidence>
<evidence type="ECO:0000256" key="1">
    <source>
        <dbReference type="ARBA" id="ARBA00007447"/>
    </source>
</evidence>
<dbReference type="InterPro" id="IPR001969">
    <property type="entry name" value="Aspartic_peptidase_AS"/>
</dbReference>
<evidence type="ECO:0000256" key="6">
    <source>
        <dbReference type="SAM" id="MobiDB-lite"/>
    </source>
</evidence>
<gene>
    <name evidence="10" type="ORF">JAAARDRAFT_31611</name>
</gene>
<name>A0A067Q394_9AGAM</name>
<dbReference type="PROSITE" id="PS00141">
    <property type="entry name" value="ASP_PROTEASE"/>
    <property type="match status" value="2"/>
</dbReference>
<dbReference type="AlphaFoldDB" id="A0A067Q394"/>
<evidence type="ECO:0000259" key="9">
    <source>
        <dbReference type="PROSITE" id="PS51767"/>
    </source>
</evidence>
<dbReference type="InterPro" id="IPR034164">
    <property type="entry name" value="Pepsin-like_dom"/>
</dbReference>
<protein>
    <recommendedName>
        <fullName evidence="9">Peptidase A1 domain-containing protein</fullName>
    </recommendedName>
</protein>
<dbReference type="EMBL" id="KL197713">
    <property type="protein sequence ID" value="KDQ60645.1"/>
    <property type="molecule type" value="Genomic_DNA"/>
</dbReference>
<feature type="disulfide bond" evidence="4">
    <location>
        <begin position="88"/>
        <end position="93"/>
    </location>
</feature>
<dbReference type="HOGENOM" id="CLU_013253_8_3_1"/>
<evidence type="ECO:0000256" key="7">
    <source>
        <dbReference type="SAM" id="Phobius"/>
    </source>
</evidence>
<dbReference type="SUPFAM" id="SSF50630">
    <property type="entry name" value="Acid proteases"/>
    <property type="match status" value="1"/>
</dbReference>
<keyword evidence="7" id="KW-0472">Membrane</keyword>
<feature type="transmembrane region" description="Helical" evidence="7">
    <location>
        <begin position="448"/>
        <end position="468"/>
    </location>
</feature>
<feature type="compositionally biased region" description="Low complexity" evidence="6">
    <location>
        <begin position="208"/>
        <end position="225"/>
    </location>
</feature>
<dbReference type="CDD" id="cd05471">
    <property type="entry name" value="pepsin_like"/>
    <property type="match status" value="1"/>
</dbReference>
<keyword evidence="5" id="KW-0378">Hydrolase</keyword>
<dbReference type="GO" id="GO:0006508">
    <property type="term" value="P:proteolysis"/>
    <property type="evidence" value="ECO:0007669"/>
    <property type="project" value="UniProtKB-KW"/>
</dbReference>
<proteinExistence type="inferred from homology"/>
<accession>A0A067Q394</accession>
<dbReference type="OrthoDB" id="15189at2759"/>
<dbReference type="PRINTS" id="PR00792">
    <property type="entry name" value="PEPSIN"/>
</dbReference>
<evidence type="ECO:0000256" key="8">
    <source>
        <dbReference type="SAM" id="SignalP"/>
    </source>
</evidence>
<dbReference type="Proteomes" id="UP000027265">
    <property type="component" value="Unassembled WGS sequence"/>
</dbReference>
<dbReference type="InterPro" id="IPR001461">
    <property type="entry name" value="Aspartic_peptidase_A1"/>
</dbReference>
<dbReference type="PANTHER" id="PTHR47966:SF57">
    <property type="entry name" value="PEPTIDASE A1 DOMAIN-CONTAINING PROTEIN"/>
    <property type="match status" value="1"/>
</dbReference>
<evidence type="ECO:0000256" key="5">
    <source>
        <dbReference type="RuleBase" id="RU000454"/>
    </source>
</evidence>
<dbReference type="PANTHER" id="PTHR47966">
    <property type="entry name" value="BETA-SITE APP-CLEAVING ENZYME, ISOFORM A-RELATED"/>
    <property type="match status" value="1"/>
</dbReference>